<proteinExistence type="predicted"/>
<feature type="chain" id="PRO_5025485278" evidence="1">
    <location>
        <begin position="20"/>
        <end position="184"/>
    </location>
</feature>
<dbReference type="EMBL" id="MU001857">
    <property type="protein sequence ID" value="KAF2795480.1"/>
    <property type="molecule type" value="Genomic_DNA"/>
</dbReference>
<gene>
    <name evidence="2" type="ORF">K505DRAFT_335988</name>
</gene>
<evidence type="ECO:0000313" key="2">
    <source>
        <dbReference type="EMBL" id="KAF2795480.1"/>
    </source>
</evidence>
<evidence type="ECO:0000256" key="1">
    <source>
        <dbReference type="SAM" id="SignalP"/>
    </source>
</evidence>
<accession>A0A6A6XFY6</accession>
<sequence>MFSLIQVTSIVLGLSSVMGSPVSTGNETTVRYVEGSISKVVQDLKQDIGGVLSLGGDGVLRSFSSDLTVVDYRNLDQNQFNELHTAHVANFKNTSAQLSNSFLSLSQSNVDGRLVTDVSKLLHPEEKPEILACKVAQSKPAENSLLKERACVGTVCGCMSDCASRGCFACFFPAGPPHGVCFGT</sequence>
<dbReference type="Proteomes" id="UP000799757">
    <property type="component" value="Unassembled WGS sequence"/>
</dbReference>
<protein>
    <submittedName>
        <fullName evidence="2">Uncharacterized protein</fullName>
    </submittedName>
</protein>
<organism evidence="2 3">
    <name type="scientific">Melanomma pulvis-pyrius CBS 109.77</name>
    <dbReference type="NCBI Taxonomy" id="1314802"/>
    <lineage>
        <taxon>Eukaryota</taxon>
        <taxon>Fungi</taxon>
        <taxon>Dikarya</taxon>
        <taxon>Ascomycota</taxon>
        <taxon>Pezizomycotina</taxon>
        <taxon>Dothideomycetes</taxon>
        <taxon>Pleosporomycetidae</taxon>
        <taxon>Pleosporales</taxon>
        <taxon>Melanommataceae</taxon>
        <taxon>Melanomma</taxon>
    </lineage>
</organism>
<reference evidence="2" key="1">
    <citation type="journal article" date="2020" name="Stud. Mycol.">
        <title>101 Dothideomycetes genomes: a test case for predicting lifestyles and emergence of pathogens.</title>
        <authorList>
            <person name="Haridas S."/>
            <person name="Albert R."/>
            <person name="Binder M."/>
            <person name="Bloem J."/>
            <person name="Labutti K."/>
            <person name="Salamov A."/>
            <person name="Andreopoulos B."/>
            <person name="Baker S."/>
            <person name="Barry K."/>
            <person name="Bills G."/>
            <person name="Bluhm B."/>
            <person name="Cannon C."/>
            <person name="Castanera R."/>
            <person name="Culley D."/>
            <person name="Daum C."/>
            <person name="Ezra D."/>
            <person name="Gonzalez J."/>
            <person name="Henrissat B."/>
            <person name="Kuo A."/>
            <person name="Liang C."/>
            <person name="Lipzen A."/>
            <person name="Lutzoni F."/>
            <person name="Magnuson J."/>
            <person name="Mondo S."/>
            <person name="Nolan M."/>
            <person name="Ohm R."/>
            <person name="Pangilinan J."/>
            <person name="Park H.-J."/>
            <person name="Ramirez L."/>
            <person name="Alfaro M."/>
            <person name="Sun H."/>
            <person name="Tritt A."/>
            <person name="Yoshinaga Y."/>
            <person name="Zwiers L.-H."/>
            <person name="Turgeon B."/>
            <person name="Goodwin S."/>
            <person name="Spatafora J."/>
            <person name="Crous P."/>
            <person name="Grigoriev I."/>
        </authorList>
    </citation>
    <scope>NUCLEOTIDE SEQUENCE</scope>
    <source>
        <strain evidence="2">CBS 109.77</strain>
    </source>
</reference>
<feature type="signal peptide" evidence="1">
    <location>
        <begin position="1"/>
        <end position="19"/>
    </location>
</feature>
<evidence type="ECO:0000313" key="3">
    <source>
        <dbReference type="Proteomes" id="UP000799757"/>
    </source>
</evidence>
<dbReference type="OrthoDB" id="3662161at2759"/>
<keyword evidence="1" id="KW-0732">Signal</keyword>
<keyword evidence="3" id="KW-1185">Reference proteome</keyword>
<name>A0A6A6XFY6_9PLEO</name>
<dbReference type="AlphaFoldDB" id="A0A6A6XFY6"/>